<reference evidence="2" key="1">
    <citation type="journal article" date="2021" name="PeerJ">
        <title>Extensive microbial diversity within the chicken gut microbiome revealed by metagenomics and culture.</title>
        <authorList>
            <person name="Gilroy R."/>
            <person name="Ravi A."/>
            <person name="Getino M."/>
            <person name="Pursley I."/>
            <person name="Horton D.L."/>
            <person name="Alikhan N.F."/>
            <person name="Baker D."/>
            <person name="Gharbi K."/>
            <person name="Hall N."/>
            <person name="Watson M."/>
            <person name="Adriaenssens E.M."/>
            <person name="Foster-Nyarko E."/>
            <person name="Jarju S."/>
            <person name="Secka A."/>
            <person name="Antonio M."/>
            <person name="Oren A."/>
            <person name="Chaudhuri R.R."/>
            <person name="La Ragione R."/>
            <person name="Hildebrand F."/>
            <person name="Pallen M.J."/>
        </authorList>
    </citation>
    <scope>NUCLEOTIDE SEQUENCE</scope>
    <source>
        <strain evidence="2">ChiBcec1-1093</strain>
    </source>
</reference>
<sequence length="147" mass="15900">MGQISRGKKTLAGRILACVLLLGMMVIGCLAGCTQNTAPEKLRDLEFTVVGDGEVPEELKGIIAEKQGAPFKLTYSSGQGLYIVQGYGEQETGGYSIAVRQLYLTEDSIVFDAELIGPEKGEDGGTEKSYPYIVIKTEFLENPVVFQ</sequence>
<dbReference type="AlphaFoldDB" id="A0A9D2K5S5"/>
<evidence type="ECO:0000259" key="1">
    <source>
        <dbReference type="Pfam" id="PF14343"/>
    </source>
</evidence>
<comment type="caution">
    <text evidence="2">The sequence shown here is derived from an EMBL/GenBank/DDBJ whole genome shotgun (WGS) entry which is preliminary data.</text>
</comment>
<dbReference type="GO" id="GO:0006508">
    <property type="term" value="P:proteolysis"/>
    <property type="evidence" value="ECO:0007669"/>
    <property type="project" value="UniProtKB-KW"/>
</dbReference>
<gene>
    <name evidence="2" type="ORF">IAA17_04125</name>
</gene>
<organism evidence="2 3">
    <name type="scientific">Candidatus Lachnoclostridium stercorigallinarum</name>
    <dbReference type="NCBI Taxonomy" id="2838634"/>
    <lineage>
        <taxon>Bacteria</taxon>
        <taxon>Bacillati</taxon>
        <taxon>Bacillota</taxon>
        <taxon>Clostridia</taxon>
        <taxon>Lachnospirales</taxon>
        <taxon>Lachnospiraceae</taxon>
    </lineage>
</organism>
<dbReference type="GO" id="GO:0008233">
    <property type="term" value="F:peptidase activity"/>
    <property type="evidence" value="ECO:0007669"/>
    <property type="project" value="UniProtKB-KW"/>
</dbReference>
<name>A0A9D2K5S5_9FIRM</name>
<feature type="domain" description="PrcB C-terminal" evidence="1">
    <location>
        <begin position="81"/>
        <end position="138"/>
    </location>
</feature>
<dbReference type="EMBL" id="DXBC01000062">
    <property type="protein sequence ID" value="HIZ78952.1"/>
    <property type="molecule type" value="Genomic_DNA"/>
</dbReference>
<evidence type="ECO:0000313" key="2">
    <source>
        <dbReference type="EMBL" id="HIZ78952.1"/>
    </source>
</evidence>
<proteinExistence type="predicted"/>
<reference evidence="2" key="2">
    <citation type="submission" date="2021-04" db="EMBL/GenBank/DDBJ databases">
        <authorList>
            <person name="Gilroy R."/>
        </authorList>
    </citation>
    <scope>NUCLEOTIDE SEQUENCE</scope>
    <source>
        <strain evidence="2">ChiBcec1-1093</strain>
    </source>
</reference>
<keyword evidence="2" id="KW-0378">Hydrolase</keyword>
<accession>A0A9D2K5S5</accession>
<keyword evidence="2" id="KW-0645">Protease</keyword>
<protein>
    <submittedName>
        <fullName evidence="2">Protease complex subunit PrcB family protein</fullName>
    </submittedName>
</protein>
<dbReference type="InterPro" id="IPR025748">
    <property type="entry name" value="PrcB_C_dom"/>
</dbReference>
<evidence type="ECO:0000313" key="3">
    <source>
        <dbReference type="Proteomes" id="UP000824101"/>
    </source>
</evidence>
<dbReference type="PROSITE" id="PS51257">
    <property type="entry name" value="PROKAR_LIPOPROTEIN"/>
    <property type="match status" value="1"/>
</dbReference>
<dbReference type="Pfam" id="PF14343">
    <property type="entry name" value="PrcB_C"/>
    <property type="match status" value="1"/>
</dbReference>
<dbReference type="Proteomes" id="UP000824101">
    <property type="component" value="Unassembled WGS sequence"/>
</dbReference>